<sequence length="382" mass="42258">MATGPAHPDKTDTAAEAGPGEGSATYSVFQTSIAKLRMARWRVTPDWKPKSRDEAKDFLRAAPVRDKRTLSEKGLFRMLFVHLPDANQLTLHEDLIEVARNHAWIDSQFASRLRSPSGGMVWLDSRESANMGLAVQAPATAGDGLAYCFSLTNIRGFESDWVCLFVGARDVCPQRVASLMSQDPFPSDFVPPLPPDFMFLPICVLSYDISELARGVDEVNSGVLHIVGQLTEAGIPEAGVPTEIGGSDAAVSLLSEHIGNLHEPTDMYRIRAGRAGLLKIQQKHLALKRRWSFLREFAHKLGSYFELRVASWSKEGDPATYSAALRGRVDRELANLDSLFHELDVIPLRIEAQQASVDSYMSLIVSNFTVDAPRIRKNRLLT</sequence>
<keyword evidence="4" id="KW-1185">Reference proteome</keyword>
<evidence type="ECO:0000313" key="4">
    <source>
        <dbReference type="Proteomes" id="UP000006039"/>
    </source>
</evidence>
<evidence type="ECO:0000313" key="2">
    <source>
        <dbReference type="EMBL" id="EJT76749.1"/>
    </source>
</evidence>
<reference evidence="3" key="5">
    <citation type="submission" date="2018-04" db="UniProtKB">
        <authorList>
            <consortium name="EnsemblFungi"/>
        </authorList>
    </citation>
    <scope>IDENTIFICATION</scope>
    <source>
        <strain evidence="3">R3-111a-1</strain>
    </source>
</reference>
<gene>
    <name evidence="3" type="primary">20347123</name>
    <name evidence="2" type="ORF">GGTG_06665</name>
</gene>
<reference evidence="2" key="3">
    <citation type="submission" date="2010-09" db="EMBL/GenBank/DDBJ databases">
        <title>Annotation of Gaeumannomyces graminis var. tritici R3-111a-1.</title>
        <authorList>
            <consortium name="The Broad Institute Genome Sequencing Platform"/>
            <person name="Ma L.-J."/>
            <person name="Dead R."/>
            <person name="Young S.K."/>
            <person name="Zeng Q."/>
            <person name="Gargeya S."/>
            <person name="Fitzgerald M."/>
            <person name="Haas B."/>
            <person name="Abouelleil A."/>
            <person name="Alvarado L."/>
            <person name="Arachchi H.M."/>
            <person name="Berlin A."/>
            <person name="Brown A."/>
            <person name="Chapman S.B."/>
            <person name="Chen Z."/>
            <person name="Dunbar C."/>
            <person name="Freedman E."/>
            <person name="Gearin G."/>
            <person name="Gellesch M."/>
            <person name="Goldberg J."/>
            <person name="Griggs A."/>
            <person name="Gujja S."/>
            <person name="Heiman D."/>
            <person name="Howarth C."/>
            <person name="Larson L."/>
            <person name="Lui A."/>
            <person name="MacDonald P.J.P."/>
            <person name="Mehta T."/>
            <person name="Montmayeur A."/>
            <person name="Murphy C."/>
            <person name="Neiman D."/>
            <person name="Pearson M."/>
            <person name="Priest M."/>
            <person name="Roberts A."/>
            <person name="Saif S."/>
            <person name="Shea T."/>
            <person name="Shenoy N."/>
            <person name="Sisk P."/>
            <person name="Stolte C."/>
            <person name="Sykes S."/>
            <person name="Yandava C."/>
            <person name="Wortman J."/>
            <person name="Nusbaum C."/>
            <person name="Birren B."/>
        </authorList>
    </citation>
    <scope>NUCLEOTIDE SEQUENCE</scope>
    <source>
        <strain evidence="2">R3-111a-1</strain>
    </source>
</reference>
<dbReference type="HOGENOM" id="CLU_723703_0_0_1"/>
<reference evidence="2" key="2">
    <citation type="submission" date="2010-07" db="EMBL/GenBank/DDBJ databases">
        <authorList>
            <consortium name="The Broad Institute Genome Sequencing Platform"/>
            <consortium name="Broad Institute Genome Sequencing Center for Infectious Disease"/>
            <person name="Ma L.-J."/>
            <person name="Dead R."/>
            <person name="Young S."/>
            <person name="Zeng Q."/>
            <person name="Koehrsen M."/>
            <person name="Alvarado L."/>
            <person name="Berlin A."/>
            <person name="Chapman S.B."/>
            <person name="Chen Z."/>
            <person name="Freedman E."/>
            <person name="Gellesch M."/>
            <person name="Goldberg J."/>
            <person name="Griggs A."/>
            <person name="Gujja S."/>
            <person name="Heilman E.R."/>
            <person name="Heiman D."/>
            <person name="Hepburn T."/>
            <person name="Howarth C."/>
            <person name="Jen D."/>
            <person name="Larson L."/>
            <person name="Mehta T."/>
            <person name="Neiman D."/>
            <person name="Pearson M."/>
            <person name="Roberts A."/>
            <person name="Saif S."/>
            <person name="Shea T."/>
            <person name="Shenoy N."/>
            <person name="Sisk P."/>
            <person name="Stolte C."/>
            <person name="Sykes S."/>
            <person name="Walk T."/>
            <person name="White J."/>
            <person name="Yandava C."/>
            <person name="Haas B."/>
            <person name="Nusbaum C."/>
            <person name="Birren B."/>
        </authorList>
    </citation>
    <scope>NUCLEOTIDE SEQUENCE</scope>
    <source>
        <strain evidence="2">R3-111a-1</strain>
    </source>
</reference>
<dbReference type="STRING" id="644352.J3NZG6"/>
<dbReference type="OrthoDB" id="2830640at2759"/>
<protein>
    <submittedName>
        <fullName evidence="2 3">Uncharacterized protein</fullName>
    </submittedName>
</protein>
<reference evidence="3" key="4">
    <citation type="journal article" date="2015" name="G3 (Bethesda)">
        <title>Genome sequences of three phytopathogenic species of the Magnaporthaceae family of fungi.</title>
        <authorList>
            <person name="Okagaki L.H."/>
            <person name="Nunes C.C."/>
            <person name="Sailsbery J."/>
            <person name="Clay B."/>
            <person name="Brown D."/>
            <person name="John T."/>
            <person name="Oh Y."/>
            <person name="Young N."/>
            <person name="Fitzgerald M."/>
            <person name="Haas B.J."/>
            <person name="Zeng Q."/>
            <person name="Young S."/>
            <person name="Adiconis X."/>
            <person name="Fan L."/>
            <person name="Levin J.Z."/>
            <person name="Mitchell T.K."/>
            <person name="Okubara P.A."/>
            <person name="Farman M.L."/>
            <person name="Kohn L.M."/>
            <person name="Birren B."/>
            <person name="Ma L.-J."/>
            <person name="Dean R.A."/>
        </authorList>
    </citation>
    <scope>NUCLEOTIDE SEQUENCE</scope>
    <source>
        <strain evidence="3">R3-111a-1</strain>
    </source>
</reference>
<name>J3NZG6_GAET3</name>
<proteinExistence type="predicted"/>
<evidence type="ECO:0000256" key="1">
    <source>
        <dbReference type="SAM" id="MobiDB-lite"/>
    </source>
</evidence>
<dbReference type="VEuPathDB" id="FungiDB:GGTG_06665"/>
<evidence type="ECO:0000313" key="3">
    <source>
        <dbReference type="EnsemblFungi" id="EJT76749"/>
    </source>
</evidence>
<dbReference type="EnsemblFungi" id="EJT76749">
    <property type="protein sequence ID" value="EJT76749"/>
    <property type="gene ID" value="GGTG_06665"/>
</dbReference>
<accession>J3NZG6</accession>
<dbReference type="RefSeq" id="XP_009222749.1">
    <property type="nucleotide sequence ID" value="XM_009224485.1"/>
</dbReference>
<reference evidence="4" key="1">
    <citation type="submission" date="2010-07" db="EMBL/GenBank/DDBJ databases">
        <title>The genome sequence of Gaeumannomyces graminis var. tritici strain R3-111a-1.</title>
        <authorList>
            <consortium name="The Broad Institute Genome Sequencing Platform"/>
            <person name="Ma L.-J."/>
            <person name="Dead R."/>
            <person name="Young S."/>
            <person name="Zeng Q."/>
            <person name="Koehrsen M."/>
            <person name="Alvarado L."/>
            <person name="Berlin A."/>
            <person name="Chapman S.B."/>
            <person name="Chen Z."/>
            <person name="Freedman E."/>
            <person name="Gellesch M."/>
            <person name="Goldberg J."/>
            <person name="Griggs A."/>
            <person name="Gujja S."/>
            <person name="Heilman E.R."/>
            <person name="Heiman D."/>
            <person name="Hepburn T."/>
            <person name="Howarth C."/>
            <person name="Jen D."/>
            <person name="Larson L."/>
            <person name="Mehta T."/>
            <person name="Neiman D."/>
            <person name="Pearson M."/>
            <person name="Roberts A."/>
            <person name="Saif S."/>
            <person name="Shea T."/>
            <person name="Shenoy N."/>
            <person name="Sisk P."/>
            <person name="Stolte C."/>
            <person name="Sykes S."/>
            <person name="Walk T."/>
            <person name="White J."/>
            <person name="Yandava C."/>
            <person name="Haas B."/>
            <person name="Nusbaum C."/>
            <person name="Birren B."/>
        </authorList>
    </citation>
    <scope>NUCLEOTIDE SEQUENCE [LARGE SCALE GENOMIC DNA]</scope>
    <source>
        <strain evidence="4">R3-111a-1</strain>
    </source>
</reference>
<dbReference type="Proteomes" id="UP000006039">
    <property type="component" value="Unassembled WGS sequence"/>
</dbReference>
<feature type="region of interest" description="Disordered" evidence="1">
    <location>
        <begin position="1"/>
        <end position="23"/>
    </location>
</feature>
<dbReference type="EMBL" id="GL385397">
    <property type="protein sequence ID" value="EJT76749.1"/>
    <property type="molecule type" value="Genomic_DNA"/>
</dbReference>
<dbReference type="AlphaFoldDB" id="J3NZG6"/>
<dbReference type="GeneID" id="20347123"/>
<organism evidence="2">
    <name type="scientific">Gaeumannomyces tritici (strain R3-111a-1)</name>
    <name type="common">Wheat and barley take-all root rot fungus</name>
    <name type="synonym">Gaeumannomyces graminis var. tritici</name>
    <dbReference type="NCBI Taxonomy" id="644352"/>
    <lineage>
        <taxon>Eukaryota</taxon>
        <taxon>Fungi</taxon>
        <taxon>Dikarya</taxon>
        <taxon>Ascomycota</taxon>
        <taxon>Pezizomycotina</taxon>
        <taxon>Sordariomycetes</taxon>
        <taxon>Sordariomycetidae</taxon>
        <taxon>Magnaporthales</taxon>
        <taxon>Magnaporthaceae</taxon>
        <taxon>Gaeumannomyces</taxon>
    </lineage>
</organism>
<dbReference type="eggNOG" id="ENOG502SQSJ">
    <property type="taxonomic scope" value="Eukaryota"/>
</dbReference>